<evidence type="ECO:0000313" key="2">
    <source>
        <dbReference type="EMBL" id="MBB3980412.1"/>
    </source>
</evidence>
<protein>
    <recommendedName>
        <fullName evidence="4">DUF2490 domain-containing protein</fullName>
    </recommendedName>
</protein>
<feature type="chain" id="PRO_5031210853" description="DUF2490 domain-containing protein" evidence="1">
    <location>
        <begin position="28"/>
        <end position="222"/>
    </location>
</feature>
<evidence type="ECO:0000256" key="1">
    <source>
        <dbReference type="SAM" id="SignalP"/>
    </source>
</evidence>
<accession>A0A7W6DGW4</accession>
<organism evidence="2 3">
    <name type="scientific">Sphingobium fontiphilum</name>
    <dbReference type="NCBI Taxonomy" id="944425"/>
    <lineage>
        <taxon>Bacteria</taxon>
        <taxon>Pseudomonadati</taxon>
        <taxon>Pseudomonadota</taxon>
        <taxon>Alphaproteobacteria</taxon>
        <taxon>Sphingomonadales</taxon>
        <taxon>Sphingomonadaceae</taxon>
        <taxon>Sphingobium</taxon>
    </lineage>
</organism>
<feature type="signal peptide" evidence="1">
    <location>
        <begin position="1"/>
        <end position="27"/>
    </location>
</feature>
<name>A0A7W6DGW4_9SPHN</name>
<keyword evidence="3" id="KW-1185">Reference proteome</keyword>
<dbReference type="InterPro" id="IPR019619">
    <property type="entry name" value="DUF2490"/>
</dbReference>
<dbReference type="Pfam" id="PF10677">
    <property type="entry name" value="DUF2490"/>
    <property type="match status" value="1"/>
</dbReference>
<dbReference type="EMBL" id="JACIEB010000001">
    <property type="protein sequence ID" value="MBB3980412.1"/>
    <property type="molecule type" value="Genomic_DNA"/>
</dbReference>
<comment type="caution">
    <text evidence="2">The sequence shown here is derived from an EMBL/GenBank/DDBJ whole genome shotgun (WGS) entry which is preliminary data.</text>
</comment>
<sequence>MTFSLTPRRAAPMFLIAMFAQAGAAQAATSESQAWITEQFAFKADKATTITLDASQRARSDRTSGGEQFLQRISIDRRIATGVEIGGGFAYLKAESEKELRFHQQLTLTHGLFSSRTRLEQRFFDNADEASWRLRERIAITVPLDHARRTSLIATNELFFHLNRARPSDKTGLAMMRQQIGLRQRLSPQIDAQLLYMRQQTFRDHRPDAVAHIPWATLSFRL</sequence>
<dbReference type="Proteomes" id="UP000552757">
    <property type="component" value="Unassembled WGS sequence"/>
</dbReference>
<proteinExistence type="predicted"/>
<keyword evidence="1" id="KW-0732">Signal</keyword>
<dbReference type="AlphaFoldDB" id="A0A7W6DGW4"/>
<evidence type="ECO:0008006" key="4">
    <source>
        <dbReference type="Google" id="ProtNLM"/>
    </source>
</evidence>
<evidence type="ECO:0000313" key="3">
    <source>
        <dbReference type="Proteomes" id="UP000552757"/>
    </source>
</evidence>
<dbReference type="RefSeq" id="WP_343052274.1">
    <property type="nucleotide sequence ID" value="NZ_JACIEB010000001.1"/>
</dbReference>
<reference evidence="2 3" key="1">
    <citation type="submission" date="2020-08" db="EMBL/GenBank/DDBJ databases">
        <title>Genomic Encyclopedia of Type Strains, Phase IV (KMG-IV): sequencing the most valuable type-strain genomes for metagenomic binning, comparative biology and taxonomic classification.</title>
        <authorList>
            <person name="Goeker M."/>
        </authorList>
    </citation>
    <scope>NUCLEOTIDE SEQUENCE [LARGE SCALE GENOMIC DNA]</scope>
    <source>
        <strain evidence="2 3">DSM 29348</strain>
    </source>
</reference>
<gene>
    <name evidence="2" type="ORF">GGR44_000043</name>
</gene>